<gene>
    <name evidence="1" type="ORF">C667_04089</name>
</gene>
<keyword evidence="2" id="KW-1185">Reference proteome</keyword>
<dbReference type="AlphaFoldDB" id="N7A271"/>
<proteinExistence type="predicted"/>
<dbReference type="Proteomes" id="UP000013047">
    <property type="component" value="Unassembled WGS sequence"/>
</dbReference>
<sequence length="151" mass="16835">MSIAHTGPFRYPNPFDPTALALAMMVVEDQDRAQGMTTDDEAVAQLITAGVPIEVSDMAVIDGAVVTHWAVCWLDDICSDEAERWLEQFIEGLDEIRVQATGADRLALERVDFYFSDPQYRTSATRRALPTSATYSAIAARVFKEHNDAWH</sequence>
<evidence type="ECO:0000313" key="2">
    <source>
        <dbReference type="Proteomes" id="UP000013047"/>
    </source>
</evidence>
<protein>
    <submittedName>
        <fullName evidence="1">Uncharacterized protein</fullName>
    </submittedName>
</protein>
<comment type="caution">
    <text evidence="1">The sequence shown here is derived from an EMBL/GenBank/DDBJ whole genome shotgun (WGS) entry which is preliminary data.</text>
</comment>
<reference evidence="1 2" key="1">
    <citation type="submission" date="2012-09" db="EMBL/GenBank/DDBJ databases">
        <title>Draft Genome Sequences of 6 Strains from Genus Thauera.</title>
        <authorList>
            <person name="Liu B."/>
            <person name="Shapleigh J.P."/>
            <person name="Frostegard A.H."/>
        </authorList>
    </citation>
    <scope>NUCLEOTIDE SEQUENCE [LARGE SCALE GENOMIC DNA]</scope>
    <source>
        <strain evidence="1 2">B4P</strain>
    </source>
</reference>
<name>N7A271_9RHOO</name>
<organism evidence="1 2">
    <name type="scientific">Thauera phenylacetica B4P</name>
    <dbReference type="NCBI Taxonomy" id="1234382"/>
    <lineage>
        <taxon>Bacteria</taxon>
        <taxon>Pseudomonadati</taxon>
        <taxon>Pseudomonadota</taxon>
        <taxon>Betaproteobacteria</taxon>
        <taxon>Rhodocyclales</taxon>
        <taxon>Zoogloeaceae</taxon>
        <taxon>Thauera</taxon>
    </lineage>
</organism>
<dbReference type="EMBL" id="AMXF01000014">
    <property type="protein sequence ID" value="ENO98379.1"/>
    <property type="molecule type" value="Genomic_DNA"/>
</dbReference>
<accession>N7A271</accession>
<evidence type="ECO:0000313" key="1">
    <source>
        <dbReference type="EMBL" id="ENO98379.1"/>
    </source>
</evidence>